<proteinExistence type="predicted"/>
<keyword evidence="1" id="KW-0812">Transmembrane</keyword>
<sequence>MPFTTNIVRHKFVFALIAVALIGLGALVVWPTQGSPITDEEKAANIAWEEVLRHFPEGKSFDIQYTVYEARSLPDKGPNIWLVTYDLPDGPTDQMIWVTVDTEKKEVLLFDQAAG</sequence>
<protein>
    <submittedName>
        <fullName evidence="2">Uncharacterized protein</fullName>
    </submittedName>
</protein>
<feature type="transmembrane region" description="Helical" evidence="1">
    <location>
        <begin position="12"/>
        <end position="30"/>
    </location>
</feature>
<dbReference type="Proteomes" id="UP000178636">
    <property type="component" value="Unassembled WGS sequence"/>
</dbReference>
<gene>
    <name evidence="2" type="ORF">A3C93_00850</name>
</gene>
<comment type="caution">
    <text evidence="2">The sequence shown here is derived from an EMBL/GenBank/DDBJ whole genome shotgun (WGS) entry which is preliminary data.</text>
</comment>
<reference evidence="2 3" key="1">
    <citation type="journal article" date="2016" name="Nat. Commun.">
        <title>Thousands of microbial genomes shed light on interconnected biogeochemical processes in an aquifer system.</title>
        <authorList>
            <person name="Anantharaman K."/>
            <person name="Brown C.T."/>
            <person name="Hug L.A."/>
            <person name="Sharon I."/>
            <person name="Castelle C.J."/>
            <person name="Probst A.J."/>
            <person name="Thomas B.C."/>
            <person name="Singh A."/>
            <person name="Wilkins M.J."/>
            <person name="Karaoz U."/>
            <person name="Brodie E.L."/>
            <person name="Williams K.H."/>
            <person name="Hubbard S.S."/>
            <person name="Banfield J.F."/>
        </authorList>
    </citation>
    <scope>NUCLEOTIDE SEQUENCE [LARGE SCALE GENOMIC DNA]</scope>
</reference>
<keyword evidence="1" id="KW-1133">Transmembrane helix</keyword>
<evidence type="ECO:0000313" key="3">
    <source>
        <dbReference type="Proteomes" id="UP000178636"/>
    </source>
</evidence>
<keyword evidence="1" id="KW-0472">Membrane</keyword>
<accession>A0A1G2DHR0</accession>
<evidence type="ECO:0000313" key="2">
    <source>
        <dbReference type="EMBL" id="OGZ13185.1"/>
    </source>
</evidence>
<dbReference type="EMBL" id="MHLO01000007">
    <property type="protein sequence ID" value="OGZ13185.1"/>
    <property type="molecule type" value="Genomic_DNA"/>
</dbReference>
<name>A0A1G2DHR0_9BACT</name>
<evidence type="ECO:0000256" key="1">
    <source>
        <dbReference type="SAM" id="Phobius"/>
    </source>
</evidence>
<dbReference type="AlphaFoldDB" id="A0A1G2DHR0"/>
<organism evidence="2 3">
    <name type="scientific">Candidatus Lloydbacteria bacterium RIFCSPHIGHO2_02_FULL_54_17</name>
    <dbReference type="NCBI Taxonomy" id="1798664"/>
    <lineage>
        <taxon>Bacteria</taxon>
        <taxon>Candidatus Lloydiibacteriota</taxon>
    </lineage>
</organism>